<evidence type="ECO:0000313" key="2">
    <source>
        <dbReference type="Proteomes" id="UP000028725"/>
    </source>
</evidence>
<reference evidence="1 2" key="1">
    <citation type="submission" date="2014-04" db="EMBL/GenBank/DDBJ databases">
        <title>Genome assembly of Hyalangium minutum DSM 14724.</title>
        <authorList>
            <person name="Sharma G."/>
            <person name="Subramanian S."/>
        </authorList>
    </citation>
    <scope>NUCLEOTIDE SEQUENCE [LARGE SCALE GENOMIC DNA]</scope>
    <source>
        <strain evidence="1 2">DSM 14724</strain>
    </source>
</reference>
<dbReference type="InterPro" id="IPR010732">
    <property type="entry name" value="T6SS_TssG-like"/>
</dbReference>
<comment type="caution">
    <text evidence="1">The sequence shown here is derived from an EMBL/GenBank/DDBJ whole genome shotgun (WGS) entry which is preliminary data.</text>
</comment>
<keyword evidence="2" id="KW-1185">Reference proteome</keyword>
<dbReference type="Proteomes" id="UP000028725">
    <property type="component" value="Unassembled WGS sequence"/>
</dbReference>
<evidence type="ECO:0008006" key="3">
    <source>
        <dbReference type="Google" id="ProtNLM"/>
    </source>
</evidence>
<gene>
    <name evidence="1" type="ORF">DB31_3312</name>
</gene>
<name>A0A085WU19_9BACT</name>
<dbReference type="PANTHER" id="PTHR35564">
    <property type="match status" value="1"/>
</dbReference>
<dbReference type="PATRIC" id="fig|394096.3.peg.962"/>
<dbReference type="AlphaFoldDB" id="A0A085WU19"/>
<organism evidence="1 2">
    <name type="scientific">Hyalangium minutum</name>
    <dbReference type="NCBI Taxonomy" id="394096"/>
    <lineage>
        <taxon>Bacteria</taxon>
        <taxon>Pseudomonadati</taxon>
        <taxon>Myxococcota</taxon>
        <taxon>Myxococcia</taxon>
        <taxon>Myxococcales</taxon>
        <taxon>Cystobacterineae</taxon>
        <taxon>Archangiaceae</taxon>
        <taxon>Hyalangium</taxon>
    </lineage>
</organism>
<dbReference type="OrthoDB" id="1523296at2"/>
<dbReference type="PANTHER" id="PTHR35564:SF3">
    <property type="entry name" value="TYPE VI SECRETION SYSTEM BASEPLATE SUBUNIT TSSG"/>
    <property type="match status" value="1"/>
</dbReference>
<sequence length="347" mass="39375">MATAERLPVDLVEASEIILRAPRRPGFFPLVAFLERLTSDAARVGELGPVNEERIRFRHDPSLGFSSSDVSAVVLRQVPVRQDDEFSRRPLFEVSTTFLGLTGSASPLPLFMAEEVAQEDPDDATQREFLDLFHHRLLSLLYRIESRYRVTRELTASCTDQWSRRLLALSGFDTYERTWPGILPPWRLLRIASLLVSRIRTAEKLEIALQEVLSEELEGARVTVRQFVGRWVDIDARAQLGVVNNLLGRNMLLGGRAFDRMGRFQVEIGPLSPRAWRRLMADGDLYPLAREIVSLFVRDPLEYTFELILAESLSHTFSLTTGWASKLGRDTWLGTNRQNRLSVPGAA</sequence>
<evidence type="ECO:0000313" key="1">
    <source>
        <dbReference type="EMBL" id="KFE71182.1"/>
    </source>
</evidence>
<dbReference type="STRING" id="394096.DB31_3312"/>
<protein>
    <recommendedName>
        <fullName evidence="3">Protein ImpH/VasB</fullName>
    </recommendedName>
</protein>
<dbReference type="RefSeq" id="WP_083968015.1">
    <property type="nucleotide sequence ID" value="NZ_JMCB01000002.1"/>
</dbReference>
<dbReference type="NCBIfam" id="TIGR03347">
    <property type="entry name" value="VI_chp_1"/>
    <property type="match status" value="1"/>
</dbReference>
<proteinExistence type="predicted"/>
<dbReference type="Pfam" id="PF06996">
    <property type="entry name" value="T6SS_TssG"/>
    <property type="match status" value="1"/>
</dbReference>
<dbReference type="EMBL" id="JMCB01000002">
    <property type="protein sequence ID" value="KFE71182.1"/>
    <property type="molecule type" value="Genomic_DNA"/>
</dbReference>
<accession>A0A085WU19</accession>